<dbReference type="EMBL" id="QHLY01000012">
    <property type="protein sequence ID" value="PXA68433.1"/>
    <property type="molecule type" value="Genomic_DNA"/>
</dbReference>
<feature type="domain" description="4'-phosphopantetheinyl transferase" evidence="2">
    <location>
        <begin position="113"/>
        <end position="183"/>
    </location>
</feature>
<dbReference type="GO" id="GO:0008897">
    <property type="term" value="F:holo-[acyl-carrier-protein] synthase activity"/>
    <property type="evidence" value="ECO:0007669"/>
    <property type="project" value="InterPro"/>
</dbReference>
<organism evidence="3 4">
    <name type="scientific">Cryobacterium arcticum</name>
    <dbReference type="NCBI Taxonomy" id="670052"/>
    <lineage>
        <taxon>Bacteria</taxon>
        <taxon>Bacillati</taxon>
        <taxon>Actinomycetota</taxon>
        <taxon>Actinomycetes</taxon>
        <taxon>Micrococcales</taxon>
        <taxon>Microbacteriaceae</taxon>
        <taxon>Cryobacterium</taxon>
    </lineage>
</organism>
<comment type="caution">
    <text evidence="3">The sequence shown here is derived from an EMBL/GenBank/DDBJ whole genome shotgun (WGS) entry which is preliminary data.</text>
</comment>
<accession>A0A317ZTH7</accession>
<dbReference type="GO" id="GO:0000287">
    <property type="term" value="F:magnesium ion binding"/>
    <property type="evidence" value="ECO:0007669"/>
    <property type="project" value="InterPro"/>
</dbReference>
<dbReference type="Proteomes" id="UP000246722">
    <property type="component" value="Unassembled WGS sequence"/>
</dbReference>
<dbReference type="Gene3D" id="3.90.470.20">
    <property type="entry name" value="4'-phosphopantetheinyl transferase domain"/>
    <property type="match status" value="1"/>
</dbReference>
<proteinExistence type="predicted"/>
<dbReference type="AlphaFoldDB" id="A0A317ZTH7"/>
<gene>
    <name evidence="3" type="ORF">CTB96_17690</name>
</gene>
<keyword evidence="1" id="KW-0808">Transferase</keyword>
<keyword evidence="4" id="KW-1185">Reference proteome</keyword>
<reference evidence="3 4" key="1">
    <citation type="submission" date="2018-05" db="EMBL/GenBank/DDBJ databases">
        <title>Genetic diversity of glacier-inhabiting Cryobacterium bacteria in China and description of Cryobacterium mengkeensis sp. nov. and Arthrobacter glacialis sp. nov.</title>
        <authorList>
            <person name="Liu Q."/>
            <person name="Xin Y.-H."/>
        </authorList>
    </citation>
    <scope>NUCLEOTIDE SEQUENCE [LARGE SCALE GENOMIC DNA]</scope>
    <source>
        <strain evidence="3 4">SK-1</strain>
    </source>
</reference>
<evidence type="ECO:0000313" key="4">
    <source>
        <dbReference type="Proteomes" id="UP000246722"/>
    </source>
</evidence>
<dbReference type="Pfam" id="PF01648">
    <property type="entry name" value="ACPS"/>
    <property type="match status" value="1"/>
</dbReference>
<evidence type="ECO:0000259" key="2">
    <source>
        <dbReference type="Pfam" id="PF01648"/>
    </source>
</evidence>
<name>A0A317ZTH7_9MICO</name>
<sequence length="236" mass="23517">MLDVPPQPALTAPAGAQPGLESTVVVALLPRAATSAGDHLLLRDLVARLTGVGPSAVTLAQRCPNCGQTGHGPLSVELAASDPADAPALPGRIHVSLSRAARFLAVAVTGAGPVGIDVESVAALASSPVASALCSPVEAVALSTLAPAALDTALASLWTSKEAVLKAAGVGLRVDPRDLTIEPVTGAADPRLAHWPRAPFQLDGVHLLSVPAPEGTVVTVAVVCAQRPAVVTSATN</sequence>
<dbReference type="InterPro" id="IPR037143">
    <property type="entry name" value="4-PPantetheinyl_Trfase_dom_sf"/>
</dbReference>
<dbReference type="RefSeq" id="WP_110128100.1">
    <property type="nucleotide sequence ID" value="NZ_QHLY01000012.1"/>
</dbReference>
<evidence type="ECO:0000313" key="3">
    <source>
        <dbReference type="EMBL" id="PXA68433.1"/>
    </source>
</evidence>
<evidence type="ECO:0000256" key="1">
    <source>
        <dbReference type="ARBA" id="ARBA00022679"/>
    </source>
</evidence>
<dbReference type="OrthoDB" id="190168at2"/>
<dbReference type="SUPFAM" id="SSF56214">
    <property type="entry name" value="4'-phosphopantetheinyl transferase"/>
    <property type="match status" value="1"/>
</dbReference>
<dbReference type="InterPro" id="IPR008278">
    <property type="entry name" value="4-PPantetheinyl_Trfase_dom"/>
</dbReference>
<protein>
    <recommendedName>
        <fullName evidence="2">4'-phosphopantetheinyl transferase domain-containing protein</fullName>
    </recommendedName>
</protein>